<dbReference type="PROSITE" id="PS50404">
    <property type="entry name" value="GST_NTER"/>
    <property type="match status" value="1"/>
</dbReference>
<dbReference type="InterPro" id="IPR004046">
    <property type="entry name" value="GST_C"/>
</dbReference>
<comment type="similarity">
    <text evidence="2">Belongs to the GST superfamily. Mu family.</text>
</comment>
<evidence type="ECO:0000259" key="9">
    <source>
        <dbReference type="PROSITE" id="PS50405"/>
    </source>
</evidence>
<dbReference type="Proteomes" id="UP000821853">
    <property type="component" value="Unassembled WGS sequence"/>
</dbReference>
<dbReference type="SUPFAM" id="SSF52833">
    <property type="entry name" value="Thioredoxin-like"/>
    <property type="match status" value="1"/>
</dbReference>
<evidence type="ECO:0000313" key="10">
    <source>
        <dbReference type="EMBL" id="KAH9376994.1"/>
    </source>
</evidence>
<evidence type="ECO:0000256" key="2">
    <source>
        <dbReference type="ARBA" id="ARBA00005861"/>
    </source>
</evidence>
<dbReference type="GO" id="GO:0042802">
    <property type="term" value="F:identical protein binding"/>
    <property type="evidence" value="ECO:0007669"/>
    <property type="project" value="UniProtKB-ARBA"/>
</dbReference>
<dbReference type="CDD" id="cd03075">
    <property type="entry name" value="GST_N_Mu"/>
    <property type="match status" value="1"/>
</dbReference>
<dbReference type="Gene3D" id="3.40.30.10">
    <property type="entry name" value="Glutaredoxin"/>
    <property type="match status" value="1"/>
</dbReference>
<reference evidence="10 11" key="1">
    <citation type="journal article" date="2020" name="Cell">
        <title>Large-Scale Comparative Analyses of Tick Genomes Elucidate Their Genetic Diversity and Vector Capacities.</title>
        <authorList>
            <consortium name="Tick Genome and Microbiome Consortium (TIGMIC)"/>
            <person name="Jia N."/>
            <person name="Wang J."/>
            <person name="Shi W."/>
            <person name="Du L."/>
            <person name="Sun Y."/>
            <person name="Zhan W."/>
            <person name="Jiang J.F."/>
            <person name="Wang Q."/>
            <person name="Zhang B."/>
            <person name="Ji P."/>
            <person name="Bell-Sakyi L."/>
            <person name="Cui X.M."/>
            <person name="Yuan T.T."/>
            <person name="Jiang B.G."/>
            <person name="Yang W.F."/>
            <person name="Lam T.T."/>
            <person name="Chang Q.C."/>
            <person name="Ding S.J."/>
            <person name="Wang X.J."/>
            <person name="Zhu J.G."/>
            <person name="Ruan X.D."/>
            <person name="Zhao L."/>
            <person name="Wei J.T."/>
            <person name="Ye R.Z."/>
            <person name="Que T.C."/>
            <person name="Du C.H."/>
            <person name="Zhou Y.H."/>
            <person name="Cheng J.X."/>
            <person name="Dai P.F."/>
            <person name="Guo W.B."/>
            <person name="Han X.H."/>
            <person name="Huang E.J."/>
            <person name="Li L.F."/>
            <person name="Wei W."/>
            <person name="Gao Y.C."/>
            <person name="Liu J.Z."/>
            <person name="Shao H.Z."/>
            <person name="Wang X."/>
            <person name="Wang C.C."/>
            <person name="Yang T.C."/>
            <person name="Huo Q.B."/>
            <person name="Li W."/>
            <person name="Chen H.Y."/>
            <person name="Chen S.E."/>
            <person name="Zhou L.G."/>
            <person name="Ni X.B."/>
            <person name="Tian J.H."/>
            <person name="Sheng Y."/>
            <person name="Liu T."/>
            <person name="Pan Y.S."/>
            <person name="Xia L.Y."/>
            <person name="Li J."/>
            <person name="Zhao F."/>
            <person name="Cao W.C."/>
        </authorList>
    </citation>
    <scope>NUCLEOTIDE SEQUENCE [LARGE SCALE GENOMIC DNA]</scope>
    <source>
        <strain evidence="10">HaeL-2018</strain>
    </source>
</reference>
<dbReference type="GO" id="GO:0006749">
    <property type="term" value="P:glutathione metabolic process"/>
    <property type="evidence" value="ECO:0007669"/>
    <property type="project" value="TreeGrafter"/>
</dbReference>
<evidence type="ECO:0000256" key="4">
    <source>
        <dbReference type="ARBA" id="ARBA00022679"/>
    </source>
</evidence>
<keyword evidence="4" id="KW-0808">Transferase</keyword>
<dbReference type="Pfam" id="PF14497">
    <property type="entry name" value="GST_C_3"/>
    <property type="match status" value="1"/>
</dbReference>
<dbReference type="EC" id="2.5.1.18" evidence="3"/>
<dbReference type="SFLD" id="SFLDS00019">
    <property type="entry name" value="Glutathione_Transferase_(cytos"/>
    <property type="match status" value="1"/>
</dbReference>
<dbReference type="InterPro" id="IPR050213">
    <property type="entry name" value="GST_superfamily"/>
</dbReference>
<dbReference type="AlphaFoldDB" id="A0A9J6GNX7"/>
<evidence type="ECO:0000313" key="11">
    <source>
        <dbReference type="Proteomes" id="UP000821853"/>
    </source>
</evidence>
<dbReference type="GO" id="GO:0004364">
    <property type="term" value="F:glutathione transferase activity"/>
    <property type="evidence" value="ECO:0007669"/>
    <property type="project" value="UniProtKB-EC"/>
</dbReference>
<evidence type="ECO:0000256" key="5">
    <source>
        <dbReference type="ARBA" id="ARBA00047960"/>
    </source>
</evidence>
<comment type="caution">
    <text evidence="10">The sequence shown here is derived from an EMBL/GenBank/DDBJ whole genome shotgun (WGS) entry which is preliminary data.</text>
</comment>
<dbReference type="InterPro" id="IPR036249">
    <property type="entry name" value="Thioredoxin-like_sf"/>
</dbReference>
<evidence type="ECO:0000256" key="6">
    <source>
        <dbReference type="ARBA" id="ARBA00071200"/>
    </source>
</evidence>
<dbReference type="Gene3D" id="1.20.1050.10">
    <property type="match status" value="1"/>
</dbReference>
<evidence type="ECO:0000256" key="7">
    <source>
        <dbReference type="ARBA" id="ARBA00081375"/>
    </source>
</evidence>
<dbReference type="EMBL" id="JABSTR010000008">
    <property type="protein sequence ID" value="KAH9376994.1"/>
    <property type="molecule type" value="Genomic_DNA"/>
</dbReference>
<dbReference type="InterPro" id="IPR040079">
    <property type="entry name" value="Glutathione_S-Trfase"/>
</dbReference>
<feature type="domain" description="GST N-terminal" evidence="8">
    <location>
        <begin position="1"/>
        <end position="88"/>
    </location>
</feature>
<comment type="catalytic activity">
    <reaction evidence="5">
        <text>RX + glutathione = an S-substituted glutathione + a halide anion + H(+)</text>
        <dbReference type="Rhea" id="RHEA:16437"/>
        <dbReference type="ChEBI" id="CHEBI:15378"/>
        <dbReference type="ChEBI" id="CHEBI:16042"/>
        <dbReference type="ChEBI" id="CHEBI:17792"/>
        <dbReference type="ChEBI" id="CHEBI:57925"/>
        <dbReference type="ChEBI" id="CHEBI:90779"/>
        <dbReference type="EC" id="2.5.1.18"/>
    </reaction>
</comment>
<dbReference type="SUPFAM" id="SSF47616">
    <property type="entry name" value="GST C-terminal domain-like"/>
    <property type="match status" value="1"/>
</dbReference>
<dbReference type="OrthoDB" id="4951845at2759"/>
<dbReference type="PRINTS" id="PR01267">
    <property type="entry name" value="GSTRNSFRASEM"/>
</dbReference>
<dbReference type="InterPro" id="IPR010987">
    <property type="entry name" value="Glutathione-S-Trfase_C-like"/>
</dbReference>
<accession>A0A9J6GNX7</accession>
<dbReference type="SFLD" id="SFLDG01205">
    <property type="entry name" value="AMPS.1"/>
    <property type="match status" value="1"/>
</dbReference>
<dbReference type="InterPro" id="IPR036282">
    <property type="entry name" value="Glutathione-S-Trfase_C_sf"/>
</dbReference>
<dbReference type="InterPro" id="IPR004045">
    <property type="entry name" value="Glutathione_S-Trfase_N"/>
</dbReference>
<dbReference type="Pfam" id="PF02798">
    <property type="entry name" value="GST_N"/>
    <property type="match status" value="1"/>
</dbReference>
<comment type="function">
    <text evidence="1">Conjugation of reduced glutathione to a wide number of exogenous and endogenous hydrophobic electrophiles.</text>
</comment>
<feature type="domain" description="GST C-terminal" evidence="9">
    <location>
        <begin position="90"/>
        <end position="209"/>
    </location>
</feature>
<name>A0A9J6GNX7_HAELO</name>
<keyword evidence="11" id="KW-1185">Reference proteome</keyword>
<proteinExistence type="inferred from homology"/>
<sequence>MVPVLAYWDIRSLGQPIRNLLVYKGVQFEDKRYKHGPPPDYNRDEWLNEKFKLGLKFPNIPYYIDDDVKLTQSLAILRYLGRKHDLAGRNERETTELDVLEQQARDTLLILPYSAKSQPRYRQGLKSYAESMNDFLGPWSQHLASRKWVLGDRITYVDFMLYEALDWHREFRREVVQKYPEVVAYLKRFEELPNIKEYFASDKYRRWPILGPLREWGNDSHLHAPMHKA</sequence>
<dbReference type="SFLD" id="SFLDG00363">
    <property type="entry name" value="AMPS_(cytGST):_Alpha-__Mu-__Pi"/>
    <property type="match status" value="1"/>
</dbReference>
<protein>
    <recommendedName>
        <fullName evidence="6">Glutathione S-transferase</fullName>
        <ecNumber evidence="3">2.5.1.18</ecNumber>
    </recommendedName>
    <alternativeName>
        <fullName evidence="7">GST class-mu</fullName>
    </alternativeName>
</protein>
<dbReference type="OMA" id="KDMLDPW"/>
<dbReference type="PROSITE" id="PS50405">
    <property type="entry name" value="GST_CTER"/>
    <property type="match status" value="1"/>
</dbReference>
<evidence type="ECO:0000256" key="1">
    <source>
        <dbReference type="ARBA" id="ARBA00003701"/>
    </source>
</evidence>
<evidence type="ECO:0000259" key="8">
    <source>
        <dbReference type="PROSITE" id="PS50404"/>
    </source>
</evidence>
<dbReference type="VEuPathDB" id="VectorBase:HLOH_052964"/>
<dbReference type="InterPro" id="IPR003081">
    <property type="entry name" value="GST_mu"/>
</dbReference>
<gene>
    <name evidence="10" type="ORF">HPB48_018756</name>
</gene>
<dbReference type="FunFam" id="1.20.1050.10:FF:000003">
    <property type="entry name" value="Glutathione S-transferase 2"/>
    <property type="match status" value="1"/>
</dbReference>
<organism evidence="10 11">
    <name type="scientific">Haemaphysalis longicornis</name>
    <name type="common">Bush tick</name>
    <dbReference type="NCBI Taxonomy" id="44386"/>
    <lineage>
        <taxon>Eukaryota</taxon>
        <taxon>Metazoa</taxon>
        <taxon>Ecdysozoa</taxon>
        <taxon>Arthropoda</taxon>
        <taxon>Chelicerata</taxon>
        <taxon>Arachnida</taxon>
        <taxon>Acari</taxon>
        <taxon>Parasitiformes</taxon>
        <taxon>Ixodida</taxon>
        <taxon>Ixodoidea</taxon>
        <taxon>Ixodidae</taxon>
        <taxon>Haemaphysalinae</taxon>
        <taxon>Haemaphysalis</taxon>
    </lineage>
</organism>
<dbReference type="PANTHER" id="PTHR11571">
    <property type="entry name" value="GLUTATHIONE S-TRANSFERASE"/>
    <property type="match status" value="1"/>
</dbReference>
<dbReference type="FunFam" id="3.40.30.10:FF:000019">
    <property type="entry name" value="Glutathione S-transferase Mu"/>
    <property type="match status" value="1"/>
</dbReference>
<dbReference type="PANTHER" id="PTHR11571:SF222">
    <property type="entry name" value="GLUTATHIONE TRANSFERASE"/>
    <property type="match status" value="1"/>
</dbReference>
<evidence type="ECO:0000256" key="3">
    <source>
        <dbReference type="ARBA" id="ARBA00012452"/>
    </source>
</evidence>